<keyword evidence="7" id="KW-0539">Nucleus</keyword>
<keyword evidence="11" id="KW-1185">Reference proteome</keyword>
<evidence type="ECO:0000313" key="11">
    <source>
        <dbReference type="Proteomes" id="UP001140511"/>
    </source>
</evidence>
<dbReference type="GeneID" id="80869552"/>
<dbReference type="SMART" id="SM00066">
    <property type="entry name" value="GAL4"/>
    <property type="match status" value="1"/>
</dbReference>
<name>A0A9W9E7H4_9HYPO</name>
<reference evidence="10" key="1">
    <citation type="submission" date="2022-09" db="EMBL/GenBank/DDBJ databases">
        <title>Chromosome-level assembly of Trichoderma breve T069, a fungus used in development of biopesticide product.</title>
        <authorList>
            <person name="Lin R."/>
            <person name="Liu T."/>
        </authorList>
    </citation>
    <scope>NUCLEOTIDE SEQUENCE</scope>
    <source>
        <strain evidence="10">T069</strain>
    </source>
</reference>
<dbReference type="PROSITE" id="PS50048">
    <property type="entry name" value="ZN2_CY6_FUNGAL_2"/>
    <property type="match status" value="1"/>
</dbReference>
<sequence length="716" mass="79037">MSDRQGGKRRILARSCEFCRIRKVRCSAQKPSCASCVKHGKECVYIHQAPKARPTRAMLDDLRAENEYLKGQIRQIKETGQVEKSDTNIEPPQTAGERPKSWRDLCEERSRASTPSQSISGRPTAHDPEETAPDVSPYLWTDEGGNVNVFGPSSALQSCIKPEEHQDPVSLVYVRNGLLANAVLSRQQEHRLRLLSSLDGVPIDLAIHLLDLHWNRQHHTFLLTYRPAMMRDIAQGGRFSSKFLLNAIFACASKFSCRLEVLDDPTDPSTAGGRFFKRCDELMSDGNLLLSPSLPTIVGLLLLGGTYNAKGMTTKSWLLTGAALRMVYDLGLHLNHKITLENAEEVEIYRRVFWGAFICDKLQSLYLGRPVAIRPRDAHVSHELNDIMEENEPWAPYVDPNSPSSSCQTPSIPYGPIHSVSCFQQLCLLFKIVSRIIDNFYMVGATPAGAMASLDGIDAALNKWEANLPSPIQLDPSSGASLNSRRAVPNILALHIIYNAVIILLHRPLLAEGHLNLPSAAPTASWKRCTVAARNITNIAQEYRARYSLRSAPYLISYGVYVACTIHVRNAAAVGGRDSDHSTLLTWSLRCLEELSIPNSAVSRPIIIIKKLMEAKGVAISPGDDGIDCPDMGPIDADASLPQEADVGNPGFPLPLSDEYVEGGDWDWDWGNWNGSFNEDVLYGFMGSQSHSFGDMLPDMVGMNTDIPSDDGQHIS</sequence>
<dbReference type="Pfam" id="PF04082">
    <property type="entry name" value="Fungal_trans"/>
    <property type="match status" value="1"/>
</dbReference>
<dbReference type="Gene3D" id="4.10.240.10">
    <property type="entry name" value="Zn(2)-C6 fungal-type DNA-binding domain"/>
    <property type="match status" value="1"/>
</dbReference>
<evidence type="ECO:0000256" key="2">
    <source>
        <dbReference type="ARBA" id="ARBA00022723"/>
    </source>
</evidence>
<keyword evidence="2" id="KW-0479">Metal-binding</keyword>
<gene>
    <name evidence="10" type="ORF">T069G_07654</name>
</gene>
<dbReference type="PANTHER" id="PTHR31313:SF86">
    <property type="entry name" value="ZN(2)-C6 FUNGAL-TYPE DOMAIN-CONTAINING PROTEIN"/>
    <property type="match status" value="1"/>
</dbReference>
<dbReference type="InterPro" id="IPR007219">
    <property type="entry name" value="XnlR_reg_dom"/>
</dbReference>
<feature type="compositionally biased region" description="Basic and acidic residues" evidence="8">
    <location>
        <begin position="75"/>
        <end position="87"/>
    </location>
</feature>
<evidence type="ECO:0000256" key="8">
    <source>
        <dbReference type="SAM" id="MobiDB-lite"/>
    </source>
</evidence>
<dbReference type="GO" id="GO:0006351">
    <property type="term" value="P:DNA-templated transcription"/>
    <property type="evidence" value="ECO:0007669"/>
    <property type="project" value="InterPro"/>
</dbReference>
<evidence type="ECO:0000313" key="10">
    <source>
        <dbReference type="EMBL" id="KAJ4859387.1"/>
    </source>
</evidence>
<dbReference type="AlphaFoldDB" id="A0A9W9E7H4"/>
<feature type="region of interest" description="Disordered" evidence="8">
    <location>
        <begin position="74"/>
        <end position="138"/>
    </location>
</feature>
<proteinExistence type="predicted"/>
<comment type="caution">
    <text evidence="10">The sequence shown here is derived from an EMBL/GenBank/DDBJ whole genome shotgun (WGS) entry which is preliminary data.</text>
</comment>
<dbReference type="CDD" id="cd00067">
    <property type="entry name" value="GAL4"/>
    <property type="match status" value="1"/>
</dbReference>
<comment type="subcellular location">
    <subcellularLocation>
        <location evidence="1">Nucleus</location>
    </subcellularLocation>
</comment>
<dbReference type="Pfam" id="PF00172">
    <property type="entry name" value="Zn_clus"/>
    <property type="match status" value="1"/>
</dbReference>
<dbReference type="RefSeq" id="XP_056028443.1">
    <property type="nucleotide sequence ID" value="XM_056174864.1"/>
</dbReference>
<evidence type="ECO:0000256" key="1">
    <source>
        <dbReference type="ARBA" id="ARBA00004123"/>
    </source>
</evidence>
<evidence type="ECO:0000256" key="3">
    <source>
        <dbReference type="ARBA" id="ARBA00022833"/>
    </source>
</evidence>
<evidence type="ECO:0000256" key="5">
    <source>
        <dbReference type="ARBA" id="ARBA00023125"/>
    </source>
</evidence>
<dbReference type="SUPFAM" id="SSF57701">
    <property type="entry name" value="Zn2/Cys6 DNA-binding domain"/>
    <property type="match status" value="1"/>
</dbReference>
<dbReference type="InterPro" id="IPR051615">
    <property type="entry name" value="Transcr_Regulatory_Elem"/>
</dbReference>
<feature type="domain" description="Zn(2)-C6 fungal-type" evidence="9">
    <location>
        <begin position="15"/>
        <end position="45"/>
    </location>
</feature>
<organism evidence="10 11">
    <name type="scientific">Trichoderma breve</name>
    <dbReference type="NCBI Taxonomy" id="2034170"/>
    <lineage>
        <taxon>Eukaryota</taxon>
        <taxon>Fungi</taxon>
        <taxon>Dikarya</taxon>
        <taxon>Ascomycota</taxon>
        <taxon>Pezizomycotina</taxon>
        <taxon>Sordariomycetes</taxon>
        <taxon>Hypocreomycetidae</taxon>
        <taxon>Hypocreales</taxon>
        <taxon>Hypocreaceae</taxon>
        <taxon>Trichoderma</taxon>
    </lineage>
</organism>
<accession>A0A9W9E7H4</accession>
<dbReference type="PROSITE" id="PS00463">
    <property type="entry name" value="ZN2_CY6_FUNGAL_1"/>
    <property type="match status" value="1"/>
</dbReference>
<dbReference type="InterPro" id="IPR036864">
    <property type="entry name" value="Zn2-C6_fun-type_DNA-bd_sf"/>
</dbReference>
<dbReference type="PANTHER" id="PTHR31313">
    <property type="entry name" value="TY1 ENHANCER ACTIVATOR"/>
    <property type="match status" value="1"/>
</dbReference>
<keyword evidence="6" id="KW-0804">Transcription</keyword>
<protein>
    <submittedName>
        <fullName evidence="10">Fungal specific transcription factor domain-containing protein</fullName>
    </submittedName>
</protein>
<feature type="compositionally biased region" description="Polar residues" evidence="8">
    <location>
        <begin position="112"/>
        <end position="121"/>
    </location>
</feature>
<dbReference type="InterPro" id="IPR001138">
    <property type="entry name" value="Zn2Cys6_DnaBD"/>
</dbReference>
<dbReference type="GO" id="GO:0005634">
    <property type="term" value="C:nucleus"/>
    <property type="evidence" value="ECO:0007669"/>
    <property type="project" value="UniProtKB-SubCell"/>
</dbReference>
<dbReference type="EMBL" id="JAOPEN010000004">
    <property type="protein sequence ID" value="KAJ4859387.1"/>
    <property type="molecule type" value="Genomic_DNA"/>
</dbReference>
<evidence type="ECO:0000256" key="6">
    <source>
        <dbReference type="ARBA" id="ARBA00023163"/>
    </source>
</evidence>
<dbReference type="GO" id="GO:0000981">
    <property type="term" value="F:DNA-binding transcription factor activity, RNA polymerase II-specific"/>
    <property type="evidence" value="ECO:0007669"/>
    <property type="project" value="InterPro"/>
</dbReference>
<evidence type="ECO:0000256" key="4">
    <source>
        <dbReference type="ARBA" id="ARBA00023015"/>
    </source>
</evidence>
<feature type="compositionally biased region" description="Basic and acidic residues" evidence="8">
    <location>
        <begin position="97"/>
        <end position="111"/>
    </location>
</feature>
<dbReference type="Proteomes" id="UP001140511">
    <property type="component" value="Unassembled WGS sequence"/>
</dbReference>
<dbReference type="GO" id="GO:0008270">
    <property type="term" value="F:zinc ion binding"/>
    <property type="evidence" value="ECO:0007669"/>
    <property type="project" value="InterPro"/>
</dbReference>
<evidence type="ECO:0000256" key="7">
    <source>
        <dbReference type="ARBA" id="ARBA00023242"/>
    </source>
</evidence>
<dbReference type="GO" id="GO:0003677">
    <property type="term" value="F:DNA binding"/>
    <property type="evidence" value="ECO:0007669"/>
    <property type="project" value="UniProtKB-KW"/>
</dbReference>
<keyword evidence="5" id="KW-0238">DNA-binding</keyword>
<dbReference type="CDD" id="cd12148">
    <property type="entry name" value="fungal_TF_MHR"/>
    <property type="match status" value="1"/>
</dbReference>
<keyword evidence="4" id="KW-0805">Transcription regulation</keyword>
<keyword evidence="3" id="KW-0862">Zinc</keyword>
<dbReference type="SMART" id="SM00906">
    <property type="entry name" value="Fungal_trans"/>
    <property type="match status" value="1"/>
</dbReference>
<evidence type="ECO:0000259" key="9">
    <source>
        <dbReference type="PROSITE" id="PS50048"/>
    </source>
</evidence>